<feature type="transmembrane region" description="Helical" evidence="7">
    <location>
        <begin position="165"/>
        <end position="187"/>
    </location>
</feature>
<feature type="transmembrane region" description="Helical" evidence="7">
    <location>
        <begin position="46"/>
        <end position="64"/>
    </location>
</feature>
<proteinExistence type="inferred from homology"/>
<evidence type="ECO:0000256" key="2">
    <source>
        <dbReference type="ARBA" id="ARBA00008640"/>
    </source>
</evidence>
<reference evidence="9" key="2">
    <citation type="submission" date="2020-09" db="EMBL/GenBank/DDBJ databases">
        <authorList>
            <person name="Sun Q."/>
            <person name="Zhou Y."/>
        </authorList>
    </citation>
    <scope>NUCLEOTIDE SEQUENCE</scope>
    <source>
        <strain evidence="9">CGMCC 1.15478</strain>
    </source>
</reference>
<dbReference type="PANTHER" id="PTHR12677:SF59">
    <property type="entry name" value="GOLGI APPARATUS MEMBRANE PROTEIN TVP38-RELATED"/>
    <property type="match status" value="1"/>
</dbReference>
<dbReference type="EMBL" id="BMJH01000001">
    <property type="protein sequence ID" value="GGC62785.1"/>
    <property type="molecule type" value="Genomic_DNA"/>
</dbReference>
<dbReference type="Pfam" id="PF09335">
    <property type="entry name" value="VTT_dom"/>
    <property type="match status" value="1"/>
</dbReference>
<keyword evidence="10" id="KW-1185">Reference proteome</keyword>
<dbReference type="RefSeq" id="WP_188671903.1">
    <property type="nucleotide sequence ID" value="NZ_BMJH01000001.1"/>
</dbReference>
<dbReference type="InterPro" id="IPR015414">
    <property type="entry name" value="TMEM64"/>
</dbReference>
<protein>
    <recommendedName>
        <fullName evidence="7">TVP38/TMEM64 family membrane protein</fullName>
    </recommendedName>
</protein>
<gene>
    <name evidence="9" type="ORF">GCM10011410_14040</name>
</gene>
<accession>A0A916U9C0</accession>
<comment type="similarity">
    <text evidence="2 7">Belongs to the TVP38/TMEM64 family.</text>
</comment>
<feature type="transmembrane region" description="Helical" evidence="7">
    <location>
        <begin position="134"/>
        <end position="153"/>
    </location>
</feature>
<evidence type="ECO:0000256" key="1">
    <source>
        <dbReference type="ARBA" id="ARBA00004651"/>
    </source>
</evidence>
<name>A0A916U9C0_9ACTN</name>
<evidence type="ECO:0000313" key="10">
    <source>
        <dbReference type="Proteomes" id="UP000641514"/>
    </source>
</evidence>
<feature type="domain" description="VTT" evidence="8">
    <location>
        <begin position="70"/>
        <end position="185"/>
    </location>
</feature>
<dbReference type="PANTHER" id="PTHR12677">
    <property type="entry name" value="GOLGI APPARATUS MEMBRANE PROTEIN TVP38-RELATED"/>
    <property type="match status" value="1"/>
</dbReference>
<evidence type="ECO:0000256" key="4">
    <source>
        <dbReference type="ARBA" id="ARBA00022692"/>
    </source>
</evidence>
<evidence type="ECO:0000256" key="7">
    <source>
        <dbReference type="RuleBase" id="RU366058"/>
    </source>
</evidence>
<keyword evidence="4 7" id="KW-0812">Transmembrane</keyword>
<keyword evidence="3 7" id="KW-1003">Cell membrane</keyword>
<keyword evidence="5 7" id="KW-1133">Transmembrane helix</keyword>
<dbReference type="Proteomes" id="UP000641514">
    <property type="component" value="Unassembled WGS sequence"/>
</dbReference>
<evidence type="ECO:0000256" key="3">
    <source>
        <dbReference type="ARBA" id="ARBA00022475"/>
    </source>
</evidence>
<organism evidence="9 10">
    <name type="scientific">Hoyosella rhizosphaerae</name>
    <dbReference type="NCBI Taxonomy" id="1755582"/>
    <lineage>
        <taxon>Bacteria</taxon>
        <taxon>Bacillati</taxon>
        <taxon>Actinomycetota</taxon>
        <taxon>Actinomycetes</taxon>
        <taxon>Mycobacteriales</taxon>
        <taxon>Hoyosellaceae</taxon>
        <taxon>Hoyosella</taxon>
    </lineage>
</organism>
<dbReference type="GO" id="GO:0005886">
    <property type="term" value="C:plasma membrane"/>
    <property type="evidence" value="ECO:0007669"/>
    <property type="project" value="UniProtKB-SubCell"/>
</dbReference>
<evidence type="ECO:0000259" key="8">
    <source>
        <dbReference type="Pfam" id="PF09335"/>
    </source>
</evidence>
<dbReference type="InterPro" id="IPR032816">
    <property type="entry name" value="VTT_dom"/>
</dbReference>
<keyword evidence="6 7" id="KW-0472">Membrane</keyword>
<evidence type="ECO:0000313" key="9">
    <source>
        <dbReference type="EMBL" id="GGC62785.1"/>
    </source>
</evidence>
<evidence type="ECO:0000256" key="5">
    <source>
        <dbReference type="ARBA" id="ARBA00022989"/>
    </source>
</evidence>
<feature type="transmembrane region" description="Helical" evidence="7">
    <location>
        <begin position="193"/>
        <end position="213"/>
    </location>
</feature>
<evidence type="ECO:0000256" key="6">
    <source>
        <dbReference type="ARBA" id="ARBA00023136"/>
    </source>
</evidence>
<comment type="subcellular location">
    <subcellularLocation>
        <location evidence="1 7">Cell membrane</location>
        <topology evidence="1 7">Multi-pass membrane protein</topology>
    </subcellularLocation>
</comment>
<dbReference type="AlphaFoldDB" id="A0A916U9C0"/>
<feature type="transmembrane region" description="Helical" evidence="7">
    <location>
        <begin position="14"/>
        <end position="34"/>
    </location>
</feature>
<feature type="transmembrane region" description="Helical" evidence="7">
    <location>
        <begin position="76"/>
        <end position="105"/>
    </location>
</feature>
<reference evidence="9" key="1">
    <citation type="journal article" date="2014" name="Int. J. Syst. Evol. Microbiol.">
        <title>Complete genome sequence of Corynebacterium casei LMG S-19264T (=DSM 44701T), isolated from a smear-ripened cheese.</title>
        <authorList>
            <consortium name="US DOE Joint Genome Institute (JGI-PGF)"/>
            <person name="Walter F."/>
            <person name="Albersmeier A."/>
            <person name="Kalinowski J."/>
            <person name="Ruckert C."/>
        </authorList>
    </citation>
    <scope>NUCLEOTIDE SEQUENCE</scope>
    <source>
        <strain evidence="9">CGMCC 1.15478</strain>
    </source>
</reference>
<sequence length="232" mass="24370">MPEEDVNERKLSPLVKLAILGALLIIGAVIAWFVDIPSADEIRARVAAAGLVGVLVFVLAYAGLSLTPTPASVLSIAAGVLFGFAGGIAAVFAAAMLSASLAYILGRHLGADALSRYGGPKTATAVLFLRRRGFASVLIVRLVPLFPFWLVNYAGGISGIRFRHYFLGTALGIIPGVMSYVALGAFGTQPLSWPFAAAIAAFIVLTVGGGYAARRMQNKRPELSSRQEPDRV</sequence>
<comment type="caution">
    <text evidence="9">The sequence shown here is derived from an EMBL/GenBank/DDBJ whole genome shotgun (WGS) entry which is preliminary data.</text>
</comment>